<proteinExistence type="predicted"/>
<name>A0A5N6NF63_9ASTR</name>
<sequence>MIDEFFMKFMERNGVVTSMDCINDRLNRELINDDFDGLHILGNGLIRGFRGIFEAMLELFDVTTRGGGVGIRKNAPSIEGRGRFSNGGRWGKGSINEFVKVQAVENGFNLSLPTEIVGRGEFERRWEVNHGKGGGVDRNRGGKRGFGVGGNGGVAVRGGRHGGWIVKSRLKRGGG</sequence>
<protein>
    <submittedName>
        <fullName evidence="1">Uncharacterized protein</fullName>
    </submittedName>
</protein>
<accession>A0A5N6NF63</accession>
<reference evidence="1 2" key="1">
    <citation type="submission" date="2019-05" db="EMBL/GenBank/DDBJ databases">
        <title>Mikania micrantha, genome provides insights into the molecular mechanism of rapid growth.</title>
        <authorList>
            <person name="Liu B."/>
        </authorList>
    </citation>
    <scope>NUCLEOTIDE SEQUENCE [LARGE SCALE GENOMIC DNA]</scope>
    <source>
        <strain evidence="1">NLD-2019</strain>
        <tissue evidence="1">Leaf</tissue>
    </source>
</reference>
<comment type="caution">
    <text evidence="1">The sequence shown here is derived from an EMBL/GenBank/DDBJ whole genome shotgun (WGS) entry which is preliminary data.</text>
</comment>
<organism evidence="1 2">
    <name type="scientific">Mikania micrantha</name>
    <name type="common">bitter vine</name>
    <dbReference type="NCBI Taxonomy" id="192012"/>
    <lineage>
        <taxon>Eukaryota</taxon>
        <taxon>Viridiplantae</taxon>
        <taxon>Streptophyta</taxon>
        <taxon>Embryophyta</taxon>
        <taxon>Tracheophyta</taxon>
        <taxon>Spermatophyta</taxon>
        <taxon>Magnoliopsida</taxon>
        <taxon>eudicotyledons</taxon>
        <taxon>Gunneridae</taxon>
        <taxon>Pentapetalae</taxon>
        <taxon>asterids</taxon>
        <taxon>campanulids</taxon>
        <taxon>Asterales</taxon>
        <taxon>Asteraceae</taxon>
        <taxon>Asteroideae</taxon>
        <taxon>Heliantheae alliance</taxon>
        <taxon>Eupatorieae</taxon>
        <taxon>Mikania</taxon>
    </lineage>
</organism>
<keyword evidence="2" id="KW-1185">Reference proteome</keyword>
<dbReference type="EMBL" id="SZYD01000012">
    <property type="protein sequence ID" value="KAD4585558.1"/>
    <property type="molecule type" value="Genomic_DNA"/>
</dbReference>
<gene>
    <name evidence="1" type="ORF">E3N88_23159</name>
</gene>
<evidence type="ECO:0000313" key="2">
    <source>
        <dbReference type="Proteomes" id="UP000326396"/>
    </source>
</evidence>
<dbReference type="AlphaFoldDB" id="A0A5N6NF63"/>
<dbReference type="Proteomes" id="UP000326396">
    <property type="component" value="Linkage Group LG2"/>
</dbReference>
<evidence type="ECO:0000313" key="1">
    <source>
        <dbReference type="EMBL" id="KAD4585558.1"/>
    </source>
</evidence>